<feature type="transmembrane region" description="Helical" evidence="1">
    <location>
        <begin position="168"/>
        <end position="189"/>
    </location>
</feature>
<sequence length="228" mass="24727">MELTFLFLNASLMALSHCVGMCGGVVLAYCQSKFAPQTPLRIQLCAHTLYNLGRVSMYVLVGFLAFLGFHGLLEVLAKALDLPRMRLQGGVLVSVGVLMALFALGFLLRLKSPLGFSGGFFTKGFKSLFSTPSLPSFYALGLLNGLLPCGMVYWFVLNALARPNLASALEVMLVLGLATFAPMFVFGALFGNFLSSKWRAWFQKAAFMLLLGFAGHTIYMGAKMLGHA</sequence>
<dbReference type="PANTHER" id="PTHR42208:SF1">
    <property type="entry name" value="HEAVY METAL TRANSPORTER"/>
    <property type="match status" value="1"/>
</dbReference>
<keyword evidence="1" id="KW-1133">Transmembrane helix</keyword>
<dbReference type="Proteomes" id="UP000038622">
    <property type="component" value="Unassembled WGS sequence"/>
</dbReference>
<dbReference type="OrthoDB" id="9798690at2"/>
<feature type="transmembrane region" description="Helical" evidence="1">
    <location>
        <begin position="137"/>
        <end position="156"/>
    </location>
</feature>
<evidence type="ECO:0000313" key="7">
    <source>
        <dbReference type="Proteomes" id="UP000041394"/>
    </source>
</evidence>
<reference evidence="7 8" key="3">
    <citation type="submission" date="2014-12" db="EMBL/GenBank/DDBJ databases">
        <authorList>
            <person name="Jaenicke S."/>
        </authorList>
    </citation>
    <scope>NUCLEOTIDE SEQUENCE [LARGE SCALE GENOMIC DNA]</scope>
</reference>
<dbReference type="AlphaFoldDB" id="A0A0K2X825"/>
<organism evidence="3 6">
    <name type="scientific">Helicobacter ailurogastricus</name>
    <dbReference type="NCBI Taxonomy" id="1578720"/>
    <lineage>
        <taxon>Bacteria</taxon>
        <taxon>Pseudomonadati</taxon>
        <taxon>Campylobacterota</taxon>
        <taxon>Epsilonproteobacteria</taxon>
        <taxon>Campylobacterales</taxon>
        <taxon>Helicobacteraceae</taxon>
        <taxon>Helicobacter</taxon>
    </lineage>
</organism>
<keyword evidence="6" id="KW-1185">Reference proteome</keyword>
<dbReference type="Proteomes" id="UP000045175">
    <property type="component" value="Unassembled WGS sequence"/>
</dbReference>
<evidence type="ECO:0000313" key="6">
    <source>
        <dbReference type="Proteomes" id="UP000038622"/>
    </source>
</evidence>
<dbReference type="EMBL" id="CDMH01000008">
    <property type="protein sequence ID" value="CRF42067.1"/>
    <property type="molecule type" value="Genomic_DNA"/>
</dbReference>
<keyword evidence="1" id="KW-0472">Membrane</keyword>
<dbReference type="EMBL" id="CDML01000052">
    <property type="protein sequence ID" value="CRF41738.1"/>
    <property type="molecule type" value="Genomic_DNA"/>
</dbReference>
<gene>
    <name evidence="3" type="ORF">HAL011_15520</name>
    <name evidence="4" type="ORF">HAL013_02170</name>
    <name evidence="5" type="ORF">HAL09_10340</name>
</gene>
<dbReference type="PANTHER" id="PTHR42208">
    <property type="entry name" value="HEAVY METAL TRANSPORTER-RELATED"/>
    <property type="match status" value="1"/>
</dbReference>
<reference evidence="6" key="2">
    <citation type="submission" date="2014-12" db="EMBL/GenBank/DDBJ databases">
        <authorList>
            <person name="Smet A."/>
        </authorList>
    </citation>
    <scope>NUCLEOTIDE SEQUENCE [LARGE SCALE GENOMIC DNA]</scope>
</reference>
<evidence type="ECO:0000259" key="2">
    <source>
        <dbReference type="Pfam" id="PF13386"/>
    </source>
</evidence>
<dbReference type="STRING" id="1578720.HAL011_15520"/>
<dbReference type="RefSeq" id="WP_053940751.1">
    <property type="nucleotide sequence ID" value="NZ_CDMH01000008.1"/>
</dbReference>
<evidence type="ECO:0000313" key="3">
    <source>
        <dbReference type="EMBL" id="CRF41738.1"/>
    </source>
</evidence>
<dbReference type="Pfam" id="PF13386">
    <property type="entry name" value="DsbD_2"/>
    <property type="match status" value="1"/>
</dbReference>
<evidence type="ECO:0000256" key="1">
    <source>
        <dbReference type="SAM" id="Phobius"/>
    </source>
</evidence>
<feature type="transmembrane region" description="Helical" evidence="1">
    <location>
        <begin position="57"/>
        <end position="77"/>
    </location>
</feature>
<feature type="transmembrane region" description="Helical" evidence="1">
    <location>
        <begin position="89"/>
        <end position="108"/>
    </location>
</feature>
<feature type="domain" description="Urease accessory protein UreH-like transmembrane" evidence="2">
    <location>
        <begin position="10"/>
        <end position="213"/>
    </location>
</feature>
<name>A0A0K2X825_9HELI</name>
<keyword evidence="1" id="KW-0812">Transmembrane</keyword>
<dbReference type="InterPro" id="IPR039447">
    <property type="entry name" value="UreH-like_TM_dom"/>
</dbReference>
<feature type="transmembrane region" description="Helical" evidence="1">
    <location>
        <begin position="201"/>
        <end position="222"/>
    </location>
</feature>
<accession>A0A0K2X825</accession>
<evidence type="ECO:0000313" key="4">
    <source>
        <dbReference type="EMBL" id="CRF42067.1"/>
    </source>
</evidence>
<proteinExistence type="predicted"/>
<reference evidence="3" key="1">
    <citation type="submission" date="2014-12" db="EMBL/GenBank/DDBJ databases">
        <title>Whole genome sequences of four Staphylococcus schleiferi canine isolates.</title>
        <authorList>
            <person name="Misic A.M."/>
            <person name="Cain C."/>
            <person name="Morris D.O."/>
            <person name="Rankin S."/>
            <person name="Beiting D."/>
        </authorList>
    </citation>
    <scope>NUCLEOTIDE SEQUENCE</scope>
    <source>
        <strain evidence="3">ASB11</strain>
        <strain evidence="4">ASB13</strain>
        <strain evidence="5">ASB9</strain>
    </source>
</reference>
<dbReference type="EMBL" id="CDMN01000039">
    <property type="protein sequence ID" value="CRF44450.1"/>
    <property type="molecule type" value="Genomic_DNA"/>
</dbReference>
<evidence type="ECO:0000313" key="8">
    <source>
        <dbReference type="Proteomes" id="UP000045175"/>
    </source>
</evidence>
<evidence type="ECO:0000313" key="5">
    <source>
        <dbReference type="EMBL" id="CRF44450.1"/>
    </source>
</evidence>
<protein>
    <recommendedName>
        <fullName evidence="2">Urease accessory protein UreH-like transmembrane domain-containing protein</fullName>
    </recommendedName>
</protein>
<dbReference type="Proteomes" id="UP000041394">
    <property type="component" value="Unassembled WGS sequence"/>
</dbReference>